<dbReference type="Gene3D" id="3.30.160.660">
    <property type="match status" value="1"/>
</dbReference>
<dbReference type="Gene3D" id="3.30.40.250">
    <property type="match status" value="1"/>
</dbReference>
<evidence type="ECO:0000256" key="1">
    <source>
        <dbReference type="SAM" id="MobiDB-lite"/>
    </source>
</evidence>
<dbReference type="InterPro" id="IPR003776">
    <property type="entry name" value="YcaO-like_dom"/>
</dbReference>
<dbReference type="PANTHER" id="PTHR37809:SF1">
    <property type="entry name" value="RIBOSOMAL PROTEIN S12 METHYLTHIOTRANSFERASE ACCESSORY FACTOR YCAO"/>
    <property type="match status" value="1"/>
</dbReference>
<dbReference type="RefSeq" id="WP_170163561.1">
    <property type="nucleotide sequence ID" value="NZ_REFR01000009.1"/>
</dbReference>
<sequence length="451" mass="49986">MSTIARNHELDWLIDRTVSACAEAGIDIERHSLRSSFGGTMPYHSCLCWASTPDGRAVDPTPAPNGCGFDNDLHQARIGGLAEALERYCLTDIRHTSPLLAAENSRGVPYLREEDWPTYAPWQLQDPGFPHRPYSRDAVKSWALAEGLNGPPLLVPASLIWQGRMEDRFMPIVSSGTACHSDMENLLLTALFEVVERDGFMIAWSSRTRPPGIAADAAWLHEDTREIDRFCNRTGLSLMLRDLTTDLGIPTVLAMIRDMAGRRPALCIGAACRASLREAALKAAKEAYQCWAWMADEHLRLKDSFEQTYARLRAKLEMPLHPLLFGYPEAVAFAAPLLDDPPFWRDTDMAIGSNGNDMEPAKTLHNCLAILEDRGFSAYRVQLSPPTLQAGGLSVMRVIVPGLVPLAIGDRAFCLGHPRIWDVPARCGWATDNKGTGNGRHERYPPPHPFP</sequence>
<keyword evidence="4" id="KW-1185">Reference proteome</keyword>
<proteinExistence type="predicted"/>
<gene>
    <name evidence="3" type="ORF">BXY39_0454</name>
</gene>
<evidence type="ECO:0000313" key="3">
    <source>
        <dbReference type="EMBL" id="RMB11966.1"/>
    </source>
</evidence>
<evidence type="ECO:0000259" key="2">
    <source>
        <dbReference type="PROSITE" id="PS51664"/>
    </source>
</evidence>
<dbReference type="PROSITE" id="PS51664">
    <property type="entry name" value="YCAO"/>
    <property type="match status" value="1"/>
</dbReference>
<dbReference type="EMBL" id="REFR01000009">
    <property type="protein sequence ID" value="RMB11966.1"/>
    <property type="molecule type" value="Genomic_DNA"/>
</dbReference>
<dbReference type="AlphaFoldDB" id="A0A3M0CX19"/>
<dbReference type="Pfam" id="PF02624">
    <property type="entry name" value="YcaO"/>
    <property type="match status" value="1"/>
</dbReference>
<protein>
    <submittedName>
        <fullName evidence="3">Thiazole/oxazole-forming peptide maturase SagD family component</fullName>
    </submittedName>
</protein>
<evidence type="ECO:0000313" key="4">
    <source>
        <dbReference type="Proteomes" id="UP000271227"/>
    </source>
</evidence>
<dbReference type="PANTHER" id="PTHR37809">
    <property type="entry name" value="RIBOSOMAL PROTEIN S12 METHYLTHIOTRANSFERASE ACCESSORY FACTOR YCAO"/>
    <property type="match status" value="1"/>
</dbReference>
<feature type="domain" description="YcaO" evidence="2">
    <location>
        <begin position="68"/>
        <end position="451"/>
    </location>
</feature>
<dbReference type="InParanoid" id="A0A3M0CX19"/>
<feature type="region of interest" description="Disordered" evidence="1">
    <location>
        <begin position="431"/>
        <end position="451"/>
    </location>
</feature>
<dbReference type="Gene3D" id="3.30.1330.230">
    <property type="match status" value="1"/>
</dbReference>
<comment type="caution">
    <text evidence="3">The sequence shown here is derived from an EMBL/GenBank/DDBJ whole genome shotgun (WGS) entry which is preliminary data.</text>
</comment>
<accession>A0A3M0CX19</accession>
<dbReference type="InterPro" id="IPR027624">
    <property type="entry name" value="TOMM_cyclo_SagD"/>
</dbReference>
<dbReference type="Proteomes" id="UP000271227">
    <property type="component" value="Unassembled WGS sequence"/>
</dbReference>
<dbReference type="NCBIfam" id="TIGR03604">
    <property type="entry name" value="TOMM_cyclo_SagD"/>
    <property type="match status" value="1"/>
</dbReference>
<name>A0A3M0CX19_9PROT</name>
<reference evidence="3 4" key="1">
    <citation type="submission" date="2018-10" db="EMBL/GenBank/DDBJ databases">
        <title>Genomic Encyclopedia of Archaeal and Bacterial Type Strains, Phase II (KMG-II): from individual species to whole genera.</title>
        <authorList>
            <person name="Goeker M."/>
        </authorList>
    </citation>
    <scope>NUCLEOTIDE SEQUENCE [LARGE SCALE GENOMIC DNA]</scope>
    <source>
        <strain evidence="3 4">DSM 25217</strain>
    </source>
</reference>
<organism evidence="3 4">
    <name type="scientific">Eilatimonas milleporae</name>
    <dbReference type="NCBI Taxonomy" id="911205"/>
    <lineage>
        <taxon>Bacteria</taxon>
        <taxon>Pseudomonadati</taxon>
        <taxon>Pseudomonadota</taxon>
        <taxon>Alphaproteobacteria</taxon>
        <taxon>Kordiimonadales</taxon>
        <taxon>Kordiimonadaceae</taxon>
        <taxon>Eilatimonas</taxon>
    </lineage>
</organism>